<accession>A0A9P7U1G9</accession>
<sequence length="103" mass="11750">MSYSPFGRTAFSPEAMQNGRAFTIIVESFPMRLFYEPERSRHWQQQTAEEVAVMAKEPRSKGAIDGDGVKMANQIWRSGVVYQAKILEGDLYNDAIHFLQCCN</sequence>
<proteinExistence type="predicted"/>
<organism evidence="1 2">
    <name type="scientific">Claviceps aff. purpurea</name>
    <dbReference type="NCBI Taxonomy" id="1967640"/>
    <lineage>
        <taxon>Eukaryota</taxon>
        <taxon>Fungi</taxon>
        <taxon>Dikarya</taxon>
        <taxon>Ascomycota</taxon>
        <taxon>Pezizomycotina</taxon>
        <taxon>Sordariomycetes</taxon>
        <taxon>Hypocreomycetidae</taxon>
        <taxon>Hypocreales</taxon>
        <taxon>Clavicipitaceae</taxon>
        <taxon>Claviceps</taxon>
    </lineage>
</organism>
<name>A0A9P7U1G9_9HYPO</name>
<dbReference type="Proteomes" id="UP000707071">
    <property type="component" value="Unassembled WGS sequence"/>
</dbReference>
<reference evidence="1 2" key="1">
    <citation type="journal article" date="2020" name="bioRxiv">
        <title>Whole genome comparisons of ergot fungi reveals the divergence and evolution of species within the genus Claviceps are the result of varying mechanisms driving genome evolution and host range expansion.</title>
        <authorList>
            <person name="Wyka S.A."/>
            <person name="Mondo S.J."/>
            <person name="Liu M."/>
            <person name="Dettman J."/>
            <person name="Nalam V."/>
            <person name="Broders K.D."/>
        </authorList>
    </citation>
    <scope>NUCLEOTIDE SEQUENCE [LARGE SCALE GENOMIC DNA]</scope>
    <source>
        <strain evidence="1 2">Clav52</strain>
    </source>
</reference>
<evidence type="ECO:0000313" key="1">
    <source>
        <dbReference type="EMBL" id="KAG6290767.1"/>
    </source>
</evidence>
<gene>
    <name evidence="1" type="ORF">E4U09_004273</name>
</gene>
<comment type="caution">
    <text evidence="1">The sequence shown here is derived from an EMBL/GenBank/DDBJ whole genome shotgun (WGS) entry which is preliminary data.</text>
</comment>
<evidence type="ECO:0000313" key="2">
    <source>
        <dbReference type="Proteomes" id="UP000707071"/>
    </source>
</evidence>
<dbReference type="AlphaFoldDB" id="A0A9P7U1G9"/>
<keyword evidence="2" id="KW-1185">Reference proteome</keyword>
<dbReference type="EMBL" id="SRRH01000342">
    <property type="protein sequence ID" value="KAG6290767.1"/>
    <property type="molecule type" value="Genomic_DNA"/>
</dbReference>
<protein>
    <submittedName>
        <fullName evidence="1">Uncharacterized protein</fullName>
    </submittedName>
</protein>